<dbReference type="EMBL" id="CP111018">
    <property type="protein sequence ID" value="WAR10852.1"/>
    <property type="molecule type" value="Genomic_DNA"/>
</dbReference>
<keyword evidence="2" id="KW-1185">Reference proteome</keyword>
<sequence length="115" mass="12117">MAGSACNACPEGQFWIVKVNDALGRSRDLKVCSPTCSKYCRAGNRASDGRPWCQCYNPIDIKGDCWKGAQCDTCLAGANASYAGNINTIPVCCAKCEASGLMLGSTLCNCLHNGP</sequence>
<dbReference type="Proteomes" id="UP001164746">
    <property type="component" value="Chromosome 7"/>
</dbReference>
<evidence type="ECO:0000313" key="1">
    <source>
        <dbReference type="EMBL" id="WAR10852.1"/>
    </source>
</evidence>
<name>A0ABY7ELI2_MYAAR</name>
<proteinExistence type="predicted"/>
<accession>A0ABY7ELI2</accession>
<organism evidence="1 2">
    <name type="scientific">Mya arenaria</name>
    <name type="common">Soft-shell clam</name>
    <dbReference type="NCBI Taxonomy" id="6604"/>
    <lineage>
        <taxon>Eukaryota</taxon>
        <taxon>Metazoa</taxon>
        <taxon>Spiralia</taxon>
        <taxon>Lophotrochozoa</taxon>
        <taxon>Mollusca</taxon>
        <taxon>Bivalvia</taxon>
        <taxon>Autobranchia</taxon>
        <taxon>Heteroconchia</taxon>
        <taxon>Euheterodonta</taxon>
        <taxon>Imparidentia</taxon>
        <taxon>Neoheterodontei</taxon>
        <taxon>Myida</taxon>
        <taxon>Myoidea</taxon>
        <taxon>Myidae</taxon>
        <taxon>Mya</taxon>
    </lineage>
</organism>
<protein>
    <submittedName>
        <fullName evidence="1">Uncharacterized protein</fullName>
    </submittedName>
</protein>
<evidence type="ECO:0000313" key="2">
    <source>
        <dbReference type="Proteomes" id="UP001164746"/>
    </source>
</evidence>
<reference evidence="1" key="1">
    <citation type="submission" date="2022-11" db="EMBL/GenBank/DDBJ databases">
        <title>Centuries of genome instability and evolution in soft-shell clam transmissible cancer (bioRxiv).</title>
        <authorList>
            <person name="Hart S.F.M."/>
            <person name="Yonemitsu M.A."/>
            <person name="Giersch R.M."/>
            <person name="Beal B.F."/>
            <person name="Arriagada G."/>
            <person name="Davis B.W."/>
            <person name="Ostrander E.A."/>
            <person name="Goff S.P."/>
            <person name="Metzger M.J."/>
        </authorList>
    </citation>
    <scope>NUCLEOTIDE SEQUENCE</scope>
    <source>
        <strain evidence="1">MELC-2E11</strain>
        <tissue evidence="1">Siphon/mantle</tissue>
    </source>
</reference>
<gene>
    <name evidence="1" type="ORF">MAR_035928</name>
</gene>